<sequence length="175" mass="20616">MILPRDLAFIFFEQCDNLMLWYFPVMSKKLRQPVVISQRRRTTEKEMAHALKREKEFKSKNPFTLQVMLSSYVYVGFFMVIISHVNFSEYLPHTEKKMTLWDPQGKPWQVHDGWGKFAVGKNLEKFDVCVFELLKEDNIKVHIYRVVPQITPLHPQSGHIFAGVENISAWHTSAM</sequence>
<dbReference type="InterPro" id="IPR044837">
    <property type="entry name" value="REM16-like"/>
</dbReference>
<dbReference type="OrthoDB" id="1666376at2759"/>
<dbReference type="CDD" id="cd10017">
    <property type="entry name" value="B3_DNA"/>
    <property type="match status" value="1"/>
</dbReference>
<proteinExistence type="predicted"/>
<comment type="subcellular location">
    <subcellularLocation>
        <location evidence="1">Nucleus</location>
    </subcellularLocation>
</comment>
<keyword evidence="3" id="KW-0238">DNA-binding</keyword>
<evidence type="ECO:0000256" key="2">
    <source>
        <dbReference type="ARBA" id="ARBA00023015"/>
    </source>
</evidence>
<dbReference type="SUPFAM" id="SSF101936">
    <property type="entry name" value="DNA-binding pseudobarrel domain"/>
    <property type="match status" value="1"/>
</dbReference>
<comment type="caution">
    <text evidence="8">The sequence shown here is derived from an EMBL/GenBank/DDBJ whole genome shotgun (WGS) entry which is preliminary data.</text>
</comment>
<feature type="non-terminal residue" evidence="8">
    <location>
        <position position="1"/>
    </location>
</feature>
<keyword evidence="6" id="KW-0812">Transmembrane</keyword>
<name>A0A5J9UT11_9POAL</name>
<feature type="domain" description="TF-B3" evidence="7">
    <location>
        <begin position="64"/>
        <end position="147"/>
    </location>
</feature>
<dbReference type="EMBL" id="RWGY01000013">
    <property type="protein sequence ID" value="TVU26287.1"/>
    <property type="molecule type" value="Genomic_DNA"/>
</dbReference>
<dbReference type="SMART" id="SM01019">
    <property type="entry name" value="B3"/>
    <property type="match status" value="1"/>
</dbReference>
<evidence type="ECO:0000259" key="7">
    <source>
        <dbReference type="SMART" id="SM01019"/>
    </source>
</evidence>
<dbReference type="Gene3D" id="2.40.330.10">
    <property type="entry name" value="DNA-binding pseudobarrel domain"/>
    <property type="match status" value="1"/>
</dbReference>
<gene>
    <name evidence="8" type="ORF">EJB05_28826</name>
</gene>
<dbReference type="PANTHER" id="PTHR31391:SF155">
    <property type="entry name" value="B3 DOMAIN-CONTAINING PROTEIN OS11G0197600"/>
    <property type="match status" value="1"/>
</dbReference>
<evidence type="ECO:0000256" key="6">
    <source>
        <dbReference type="SAM" id="Phobius"/>
    </source>
</evidence>
<feature type="transmembrane region" description="Helical" evidence="6">
    <location>
        <begin position="63"/>
        <end position="82"/>
    </location>
</feature>
<reference evidence="8 9" key="1">
    <citation type="journal article" date="2019" name="Sci. Rep.">
        <title>A high-quality genome of Eragrostis curvula grass provides insights into Poaceae evolution and supports new strategies to enhance forage quality.</title>
        <authorList>
            <person name="Carballo J."/>
            <person name="Santos B.A.C.M."/>
            <person name="Zappacosta D."/>
            <person name="Garbus I."/>
            <person name="Selva J.P."/>
            <person name="Gallo C.A."/>
            <person name="Diaz A."/>
            <person name="Albertini E."/>
            <person name="Caccamo M."/>
            <person name="Echenique V."/>
        </authorList>
    </citation>
    <scope>NUCLEOTIDE SEQUENCE [LARGE SCALE GENOMIC DNA]</scope>
    <source>
        <strain evidence="9">cv. Victoria</strain>
        <tissue evidence="8">Leaf</tissue>
    </source>
</reference>
<keyword evidence="5" id="KW-0539">Nucleus</keyword>
<evidence type="ECO:0000256" key="3">
    <source>
        <dbReference type="ARBA" id="ARBA00023125"/>
    </source>
</evidence>
<dbReference type="PANTHER" id="PTHR31391">
    <property type="entry name" value="B3 DOMAIN-CONTAINING PROTEIN OS11G0197600-RELATED"/>
    <property type="match status" value="1"/>
</dbReference>
<keyword evidence="2" id="KW-0805">Transcription regulation</keyword>
<keyword evidence="9" id="KW-1185">Reference proteome</keyword>
<organism evidence="8 9">
    <name type="scientific">Eragrostis curvula</name>
    <name type="common">weeping love grass</name>
    <dbReference type="NCBI Taxonomy" id="38414"/>
    <lineage>
        <taxon>Eukaryota</taxon>
        <taxon>Viridiplantae</taxon>
        <taxon>Streptophyta</taxon>
        <taxon>Embryophyta</taxon>
        <taxon>Tracheophyta</taxon>
        <taxon>Spermatophyta</taxon>
        <taxon>Magnoliopsida</taxon>
        <taxon>Liliopsida</taxon>
        <taxon>Poales</taxon>
        <taxon>Poaceae</taxon>
        <taxon>PACMAD clade</taxon>
        <taxon>Chloridoideae</taxon>
        <taxon>Eragrostideae</taxon>
        <taxon>Eragrostidinae</taxon>
        <taxon>Eragrostis</taxon>
    </lineage>
</organism>
<dbReference type="AlphaFoldDB" id="A0A5J9UT11"/>
<accession>A0A5J9UT11</accession>
<evidence type="ECO:0000256" key="1">
    <source>
        <dbReference type="ARBA" id="ARBA00004123"/>
    </source>
</evidence>
<keyword evidence="4" id="KW-0804">Transcription</keyword>
<evidence type="ECO:0000313" key="9">
    <source>
        <dbReference type="Proteomes" id="UP000324897"/>
    </source>
</evidence>
<dbReference type="InterPro" id="IPR003340">
    <property type="entry name" value="B3_DNA-bd"/>
</dbReference>
<evidence type="ECO:0000256" key="4">
    <source>
        <dbReference type="ARBA" id="ARBA00023163"/>
    </source>
</evidence>
<keyword evidence="6" id="KW-1133">Transmembrane helix</keyword>
<dbReference type="InterPro" id="IPR015300">
    <property type="entry name" value="DNA-bd_pseudobarrel_sf"/>
</dbReference>
<dbReference type="Gramene" id="TVU26287">
    <property type="protein sequence ID" value="TVU26287"/>
    <property type="gene ID" value="EJB05_28826"/>
</dbReference>
<evidence type="ECO:0000256" key="5">
    <source>
        <dbReference type="ARBA" id="ARBA00023242"/>
    </source>
</evidence>
<dbReference type="Proteomes" id="UP000324897">
    <property type="component" value="Chromosome 2"/>
</dbReference>
<dbReference type="GO" id="GO:0005634">
    <property type="term" value="C:nucleus"/>
    <property type="evidence" value="ECO:0007669"/>
    <property type="project" value="UniProtKB-SubCell"/>
</dbReference>
<keyword evidence="6" id="KW-0472">Membrane</keyword>
<dbReference type="GO" id="GO:0003677">
    <property type="term" value="F:DNA binding"/>
    <property type="evidence" value="ECO:0007669"/>
    <property type="project" value="UniProtKB-KW"/>
</dbReference>
<evidence type="ECO:0000313" key="8">
    <source>
        <dbReference type="EMBL" id="TVU26287.1"/>
    </source>
</evidence>
<protein>
    <recommendedName>
        <fullName evidence="7">TF-B3 domain-containing protein</fullName>
    </recommendedName>
</protein>